<dbReference type="InterPro" id="IPR013789">
    <property type="entry name" value="PTS_EIIA_man"/>
</dbReference>
<dbReference type="OrthoDB" id="7065728at2"/>
<gene>
    <name evidence="22" type="ORF">CJP74_03425</name>
</gene>
<evidence type="ECO:0000256" key="13">
    <source>
        <dbReference type="ARBA" id="ARBA00022683"/>
    </source>
</evidence>
<dbReference type="Gene3D" id="3.40.50.510">
    <property type="entry name" value="Phosphotransferase system, mannose-type IIA component"/>
    <property type="match status" value="1"/>
</dbReference>
<dbReference type="AlphaFoldDB" id="A0A3A1Y9Q3"/>
<evidence type="ECO:0000259" key="21">
    <source>
        <dbReference type="PROSITE" id="PS51101"/>
    </source>
</evidence>
<evidence type="ECO:0000256" key="6">
    <source>
        <dbReference type="ARBA" id="ARBA00021685"/>
    </source>
</evidence>
<dbReference type="Pfam" id="PF03830">
    <property type="entry name" value="PTSIIB_sorb"/>
    <property type="match status" value="1"/>
</dbReference>
<evidence type="ECO:0000256" key="5">
    <source>
        <dbReference type="ARBA" id="ARBA00011929"/>
    </source>
</evidence>
<feature type="domain" description="PTS EIIA type-4" evidence="20">
    <location>
        <begin position="2"/>
        <end position="127"/>
    </location>
</feature>
<dbReference type="PANTHER" id="PTHR33799">
    <property type="entry name" value="PTS PERMEASE-RELATED-RELATED"/>
    <property type="match status" value="1"/>
</dbReference>
<keyword evidence="10" id="KW-0597">Phosphoprotein</keyword>
<dbReference type="PROSITE" id="PS51101">
    <property type="entry name" value="PTS_EIIB_TYPE_4"/>
    <property type="match status" value="1"/>
</dbReference>
<accession>A0A3A1Y9Q3</accession>
<dbReference type="CDD" id="cd00006">
    <property type="entry name" value="PTS_IIA_man"/>
    <property type="match status" value="1"/>
</dbReference>
<dbReference type="EC" id="2.7.1.191" evidence="5"/>
<dbReference type="GO" id="GO:0008982">
    <property type="term" value="F:protein-N(PI)-phosphohistidine-sugar phosphotransferase activity"/>
    <property type="evidence" value="ECO:0007669"/>
    <property type="project" value="InterPro"/>
</dbReference>
<evidence type="ECO:0000256" key="15">
    <source>
        <dbReference type="ARBA" id="ARBA00023136"/>
    </source>
</evidence>
<dbReference type="CDD" id="cd00001">
    <property type="entry name" value="PTS_IIB_man"/>
    <property type="match status" value="1"/>
</dbReference>
<evidence type="ECO:0000256" key="10">
    <source>
        <dbReference type="ARBA" id="ARBA00022553"/>
    </source>
</evidence>
<keyword evidence="23" id="KW-1185">Reference proteome</keyword>
<keyword evidence="15" id="KW-0472">Membrane</keyword>
<reference evidence="22 23" key="1">
    <citation type="submission" date="2017-08" db="EMBL/GenBank/DDBJ databases">
        <title>Reclassification of Bisgaard taxon 37 and 44.</title>
        <authorList>
            <person name="Christensen H."/>
        </authorList>
    </citation>
    <scope>NUCLEOTIDE SEQUENCE [LARGE SCALE GENOMIC DNA]</scope>
    <source>
        <strain evidence="22 23">B96_4</strain>
    </source>
</reference>
<dbReference type="InterPro" id="IPR004701">
    <property type="entry name" value="PTS_EIIA_man-typ"/>
</dbReference>
<proteinExistence type="predicted"/>
<evidence type="ECO:0000256" key="9">
    <source>
        <dbReference type="ARBA" id="ARBA00022490"/>
    </source>
</evidence>
<evidence type="ECO:0000256" key="18">
    <source>
        <dbReference type="ARBA" id="ARBA00032197"/>
    </source>
</evidence>
<dbReference type="InterPro" id="IPR036667">
    <property type="entry name" value="PTS_IIB_sorbose-sp_sf"/>
</dbReference>
<evidence type="ECO:0000313" key="23">
    <source>
        <dbReference type="Proteomes" id="UP000266258"/>
    </source>
</evidence>
<dbReference type="GO" id="GO:0005737">
    <property type="term" value="C:cytoplasm"/>
    <property type="evidence" value="ECO:0007669"/>
    <property type="project" value="UniProtKB-SubCell"/>
</dbReference>
<evidence type="ECO:0000256" key="17">
    <source>
        <dbReference type="ARBA" id="ARBA00030229"/>
    </source>
</evidence>
<dbReference type="GO" id="GO:0009401">
    <property type="term" value="P:phosphoenolpyruvate-dependent sugar phosphotransferase system"/>
    <property type="evidence" value="ECO:0007669"/>
    <property type="project" value="UniProtKB-KW"/>
</dbReference>
<comment type="function">
    <text evidence="16">The phosphoenolpyruvate-dependent sugar phosphotransferase system (sugar PTS), a major carbohydrate active transport system, catalyzes the phosphorylation of incoming sugar substrates concomitantly with their translocation across the cell membrane. The enzyme II ManXYZ PTS system is involved in mannose transport.</text>
</comment>
<evidence type="ECO:0000313" key="22">
    <source>
        <dbReference type="EMBL" id="RIY32847.1"/>
    </source>
</evidence>
<comment type="catalytic activity">
    <reaction evidence="1">
        <text>D-mannose(out) + N(pros)-phospho-L-histidyl-[protein] = D-mannose 6-phosphate(in) + L-histidyl-[protein]</text>
        <dbReference type="Rhea" id="RHEA:49232"/>
        <dbReference type="Rhea" id="RHEA-COMP:9745"/>
        <dbReference type="Rhea" id="RHEA-COMP:9746"/>
        <dbReference type="ChEBI" id="CHEBI:4208"/>
        <dbReference type="ChEBI" id="CHEBI:29979"/>
        <dbReference type="ChEBI" id="CHEBI:58735"/>
        <dbReference type="ChEBI" id="CHEBI:64837"/>
        <dbReference type="EC" id="2.7.1.191"/>
    </reaction>
</comment>
<dbReference type="NCBIfam" id="TIGR00824">
    <property type="entry name" value="EIIA-man"/>
    <property type="match status" value="1"/>
</dbReference>
<evidence type="ECO:0000256" key="2">
    <source>
        <dbReference type="ARBA" id="ARBA00004236"/>
    </source>
</evidence>
<dbReference type="Pfam" id="PF03610">
    <property type="entry name" value="EIIA-man"/>
    <property type="match status" value="1"/>
</dbReference>
<comment type="subunit">
    <text evidence="4">Homodimer.</text>
</comment>
<protein>
    <recommendedName>
        <fullName evidence="6">PTS system mannose-specific EIIAB component</fullName>
        <ecNumber evidence="5">2.7.1.191</ecNumber>
    </recommendedName>
    <alternativeName>
        <fullName evidence="18">EIIAB-Man</fullName>
    </alternativeName>
    <alternativeName>
        <fullName evidence="17">EIII-Man</fullName>
    </alternativeName>
</protein>
<dbReference type="SUPFAM" id="SSF53062">
    <property type="entry name" value="PTS system fructose IIA component-like"/>
    <property type="match status" value="1"/>
</dbReference>
<dbReference type="InterPro" id="IPR004720">
    <property type="entry name" value="PTS_IIB_sorbose-sp"/>
</dbReference>
<comment type="caution">
    <text evidence="22">The sequence shown here is derived from an EMBL/GenBank/DDBJ whole genome shotgun (WGS) entry which is preliminary data.</text>
</comment>
<evidence type="ECO:0000256" key="1">
    <source>
        <dbReference type="ARBA" id="ARBA00000514"/>
    </source>
</evidence>
<sequence length="346" mass="37417">MSEVFIIATHGVAAKELLATTEMLLGKQTGVHAVDFVPGENADTLAEKYRAIMAQYPAEQKFLFLVDLWGGSPFNAANLAAGQNPNAIIVTGVNIPALLNAFSARDDEELPLEEIAEEAVKGARSGIRATAQGQELYKDTPAPVSLSKAPEATQSTNANAAPEYTGPSKIGSQVIEPLEISNHFTIGLTRIDDRLIHGQVATVWTKVSDVSRIIVINNDVAKDKVRSSMLKQSTPPGISAHVLDLAKATRVINNPEYAGERFMLLFTNPADILTLVRDAKWPIHEVNVGGISYKEGKVNLTKAVNVAPEDVKAFKELNDLGVKLEVRQVVNEKSQDLMKIFADKGL</sequence>
<evidence type="ECO:0000256" key="8">
    <source>
        <dbReference type="ARBA" id="ARBA00022475"/>
    </source>
</evidence>
<dbReference type="GO" id="GO:0016301">
    <property type="term" value="F:kinase activity"/>
    <property type="evidence" value="ECO:0007669"/>
    <property type="project" value="UniProtKB-KW"/>
</dbReference>
<evidence type="ECO:0000256" key="7">
    <source>
        <dbReference type="ARBA" id="ARBA00022448"/>
    </source>
</evidence>
<feature type="domain" description="PTS EIIB type-4" evidence="21">
    <location>
        <begin position="182"/>
        <end position="346"/>
    </location>
</feature>
<keyword evidence="14" id="KW-0418">Kinase</keyword>
<dbReference type="Gene3D" id="3.40.35.10">
    <property type="entry name" value="Phosphotransferase system, sorbose subfamily IIB component"/>
    <property type="match status" value="1"/>
</dbReference>
<evidence type="ECO:0000256" key="19">
    <source>
        <dbReference type="SAM" id="MobiDB-lite"/>
    </source>
</evidence>
<dbReference type="RefSeq" id="WP_119496866.1">
    <property type="nucleotide sequence ID" value="NZ_NRJH01000026.1"/>
</dbReference>
<evidence type="ECO:0000256" key="12">
    <source>
        <dbReference type="ARBA" id="ARBA00022679"/>
    </source>
</evidence>
<evidence type="ECO:0000256" key="14">
    <source>
        <dbReference type="ARBA" id="ARBA00022777"/>
    </source>
</evidence>
<keyword evidence="8" id="KW-1003">Cell membrane</keyword>
<evidence type="ECO:0000256" key="16">
    <source>
        <dbReference type="ARBA" id="ARBA00023757"/>
    </source>
</evidence>
<feature type="region of interest" description="Disordered" evidence="19">
    <location>
        <begin position="141"/>
        <end position="165"/>
    </location>
</feature>
<dbReference type="InterPro" id="IPR033887">
    <property type="entry name" value="PTS_IIA_man"/>
</dbReference>
<dbReference type="PANTHER" id="PTHR33799:SF1">
    <property type="entry name" value="PTS SYSTEM MANNOSE-SPECIFIC EIIAB COMPONENT-RELATED"/>
    <property type="match status" value="1"/>
</dbReference>
<keyword evidence="11" id="KW-0762">Sugar transport</keyword>
<dbReference type="EMBL" id="NRJH01000026">
    <property type="protein sequence ID" value="RIY32847.1"/>
    <property type="molecule type" value="Genomic_DNA"/>
</dbReference>
<dbReference type="PROSITE" id="PS51096">
    <property type="entry name" value="PTS_EIIA_TYPE_4"/>
    <property type="match status" value="1"/>
</dbReference>
<name>A0A3A1Y9Q3_9GAMM</name>
<keyword evidence="12" id="KW-0808">Transferase</keyword>
<evidence type="ECO:0000256" key="11">
    <source>
        <dbReference type="ARBA" id="ARBA00022597"/>
    </source>
</evidence>
<organism evidence="22 23">
    <name type="scientific">Psittacicella melopsittaci</name>
    <dbReference type="NCBI Taxonomy" id="2028576"/>
    <lineage>
        <taxon>Bacteria</taxon>
        <taxon>Pseudomonadati</taxon>
        <taxon>Pseudomonadota</taxon>
        <taxon>Gammaproteobacteria</taxon>
        <taxon>Pasteurellales</taxon>
        <taxon>Psittacicellaceae</taxon>
        <taxon>Psittacicella</taxon>
    </lineage>
</organism>
<dbReference type="GO" id="GO:0005886">
    <property type="term" value="C:plasma membrane"/>
    <property type="evidence" value="ECO:0007669"/>
    <property type="project" value="UniProtKB-SubCell"/>
</dbReference>
<dbReference type="Proteomes" id="UP000266258">
    <property type="component" value="Unassembled WGS sequence"/>
</dbReference>
<comment type="subcellular location">
    <subcellularLocation>
        <location evidence="2">Cell membrane</location>
    </subcellularLocation>
    <subcellularLocation>
        <location evidence="3">Cytoplasm</location>
    </subcellularLocation>
</comment>
<keyword evidence="13" id="KW-0598">Phosphotransferase system</keyword>
<dbReference type="InterPro" id="IPR036662">
    <property type="entry name" value="PTS_EIIA_man-typ_sf"/>
</dbReference>
<keyword evidence="9" id="KW-0963">Cytoplasm</keyword>
<keyword evidence="7" id="KW-0813">Transport</keyword>
<evidence type="ECO:0000256" key="4">
    <source>
        <dbReference type="ARBA" id="ARBA00011738"/>
    </source>
</evidence>
<dbReference type="InterPro" id="IPR051471">
    <property type="entry name" value="Bacterial_PTS_sugar_comp"/>
</dbReference>
<evidence type="ECO:0000259" key="20">
    <source>
        <dbReference type="PROSITE" id="PS51096"/>
    </source>
</evidence>
<dbReference type="SUPFAM" id="SSF52728">
    <property type="entry name" value="PTS IIb component"/>
    <property type="match status" value="1"/>
</dbReference>
<evidence type="ECO:0000256" key="3">
    <source>
        <dbReference type="ARBA" id="ARBA00004496"/>
    </source>
</evidence>